<evidence type="ECO:0000313" key="1">
    <source>
        <dbReference type="EMBL" id="PYE49872.1"/>
    </source>
</evidence>
<accession>A0A318S400</accession>
<gene>
    <name evidence="1" type="ORF">DES52_1211</name>
</gene>
<organism evidence="1 2">
    <name type="scientific">Deinococcus yavapaiensis KR-236</name>
    <dbReference type="NCBI Taxonomy" id="694435"/>
    <lineage>
        <taxon>Bacteria</taxon>
        <taxon>Thermotogati</taxon>
        <taxon>Deinococcota</taxon>
        <taxon>Deinococci</taxon>
        <taxon>Deinococcales</taxon>
        <taxon>Deinococcaceae</taxon>
        <taxon>Deinococcus</taxon>
    </lineage>
</organism>
<keyword evidence="2" id="KW-1185">Reference proteome</keyword>
<name>A0A318S400_9DEIO</name>
<dbReference type="AlphaFoldDB" id="A0A318S400"/>
<evidence type="ECO:0000313" key="2">
    <source>
        <dbReference type="Proteomes" id="UP000248326"/>
    </source>
</evidence>
<proteinExistence type="predicted"/>
<dbReference type="EMBL" id="QJSX01000021">
    <property type="protein sequence ID" value="PYE49872.1"/>
    <property type="molecule type" value="Genomic_DNA"/>
</dbReference>
<dbReference type="Proteomes" id="UP000248326">
    <property type="component" value="Unassembled WGS sequence"/>
</dbReference>
<protein>
    <submittedName>
        <fullName evidence="1">Uncharacterized protein</fullName>
    </submittedName>
</protein>
<reference evidence="1 2" key="1">
    <citation type="submission" date="2018-06" db="EMBL/GenBank/DDBJ databases">
        <title>Genomic Encyclopedia of Type Strains, Phase IV (KMG-IV): sequencing the most valuable type-strain genomes for metagenomic binning, comparative biology and taxonomic classification.</title>
        <authorList>
            <person name="Goeker M."/>
        </authorList>
    </citation>
    <scope>NUCLEOTIDE SEQUENCE [LARGE SCALE GENOMIC DNA]</scope>
    <source>
        <strain evidence="1 2">DSM 18048</strain>
    </source>
</reference>
<comment type="caution">
    <text evidence="1">The sequence shown here is derived from an EMBL/GenBank/DDBJ whole genome shotgun (WGS) entry which is preliminary data.</text>
</comment>
<sequence>MLVITPLTRRSTPPGFDFHIHEDGTAPESFLEPPTHAFTLTFQRCAADEVRAFLVTLLEDGPPRVNPLEAAKFC</sequence>